<organism evidence="11 12">
    <name type="scientific">Aspergillus lucknowensis</name>
    <dbReference type="NCBI Taxonomy" id="176173"/>
    <lineage>
        <taxon>Eukaryota</taxon>
        <taxon>Fungi</taxon>
        <taxon>Dikarya</taxon>
        <taxon>Ascomycota</taxon>
        <taxon>Pezizomycotina</taxon>
        <taxon>Eurotiomycetes</taxon>
        <taxon>Eurotiomycetidae</taxon>
        <taxon>Eurotiales</taxon>
        <taxon>Aspergillaceae</taxon>
        <taxon>Aspergillus</taxon>
        <taxon>Aspergillus subgen. Nidulantes</taxon>
    </lineage>
</organism>
<evidence type="ECO:0000256" key="3">
    <source>
        <dbReference type="ARBA" id="ARBA00020637"/>
    </source>
</evidence>
<dbReference type="GeneID" id="98141687"/>
<evidence type="ECO:0000256" key="5">
    <source>
        <dbReference type="ARBA" id="ARBA00023159"/>
    </source>
</evidence>
<feature type="compositionally biased region" description="Acidic residues" evidence="10">
    <location>
        <begin position="189"/>
        <end position="209"/>
    </location>
</feature>
<protein>
    <recommendedName>
        <fullName evidence="3 9">Mediator of RNA polymerase II transcription subunit 8</fullName>
    </recommendedName>
    <alternativeName>
        <fullName evidence="8 9">Mediator complex subunit 8</fullName>
    </alternativeName>
</protein>
<evidence type="ECO:0000256" key="1">
    <source>
        <dbReference type="ARBA" id="ARBA00004123"/>
    </source>
</evidence>
<reference evidence="11 12" key="1">
    <citation type="submission" date="2024-07" db="EMBL/GenBank/DDBJ databases">
        <title>Section-level genome sequencing and comparative genomics of Aspergillus sections Usti and Cavernicolus.</title>
        <authorList>
            <consortium name="Lawrence Berkeley National Laboratory"/>
            <person name="Nybo J.L."/>
            <person name="Vesth T.C."/>
            <person name="Theobald S."/>
            <person name="Frisvad J.C."/>
            <person name="Larsen T.O."/>
            <person name="Kjaerboelling I."/>
            <person name="Rothschild-Mancinelli K."/>
            <person name="Lyhne E.K."/>
            <person name="Kogle M.E."/>
            <person name="Barry K."/>
            <person name="Clum A."/>
            <person name="Na H."/>
            <person name="Ledsgaard L."/>
            <person name="Lin J."/>
            <person name="Lipzen A."/>
            <person name="Kuo A."/>
            <person name="Riley R."/>
            <person name="Mondo S."/>
            <person name="Labutti K."/>
            <person name="Haridas S."/>
            <person name="Pangalinan J."/>
            <person name="Salamov A.A."/>
            <person name="Simmons B.A."/>
            <person name="Magnuson J.K."/>
            <person name="Chen J."/>
            <person name="Drula E."/>
            <person name="Henrissat B."/>
            <person name="Wiebenga A."/>
            <person name="Lubbers R.J."/>
            <person name="Gomes A.C."/>
            <person name="Macurrencykelacurrency M.R."/>
            <person name="Stajich J."/>
            <person name="Grigoriev I.V."/>
            <person name="Mortensen U.H."/>
            <person name="De Vries R.P."/>
            <person name="Baker S.E."/>
            <person name="Andersen M.R."/>
        </authorList>
    </citation>
    <scope>NUCLEOTIDE SEQUENCE [LARGE SCALE GENOMIC DNA]</scope>
    <source>
        <strain evidence="11 12">CBS 449.75</strain>
    </source>
</reference>
<keyword evidence="4 9" id="KW-0805">Transcription regulation</keyword>
<name>A0ABR4M1K2_9EURO</name>
<dbReference type="InterPro" id="IPR019364">
    <property type="entry name" value="Mediatior_Med8_fun/met"/>
</dbReference>
<sequence length="261" mass="28256">MTTPTPDQIKSLEQSRQRLVQLTHSLGSLITSLNQSDPLPSWPSLQSQASIISSNLLTLSTHLSENHALLRGISAYPAPEFPTKTHANTLEQLLRTKLDPRVEDWVSRGRRADENLVTGATTGTTAGMTAGAGGGLSEGDLAALWEWAPVEANSEARRRNWGGNFTLEERERGVQSVAAELGLRRVLEDEGSEEEDEEEEEEEEEDEMEVVGVRKSVSGTGFEFDIAAAPGVAAQEGGVAPVVPLDEILRYMTTGVPPGQR</sequence>
<evidence type="ECO:0000256" key="8">
    <source>
        <dbReference type="ARBA" id="ARBA00031261"/>
    </source>
</evidence>
<evidence type="ECO:0000256" key="9">
    <source>
        <dbReference type="RuleBase" id="RU364144"/>
    </source>
</evidence>
<comment type="subunit">
    <text evidence="9">Component of the Mediator complex.</text>
</comment>
<keyword evidence="5 9" id="KW-0010">Activator</keyword>
<dbReference type="EMBL" id="JBFXLQ010000006">
    <property type="protein sequence ID" value="KAL2870269.1"/>
    <property type="molecule type" value="Genomic_DNA"/>
</dbReference>
<evidence type="ECO:0000256" key="6">
    <source>
        <dbReference type="ARBA" id="ARBA00023163"/>
    </source>
</evidence>
<evidence type="ECO:0000313" key="11">
    <source>
        <dbReference type="EMBL" id="KAL2870269.1"/>
    </source>
</evidence>
<dbReference type="PANTHER" id="PTHR13074">
    <property type="entry name" value="MEDIATOR OF RNA POLYMERASE II TRANSCRIPTION SUBUNIT 8"/>
    <property type="match status" value="1"/>
</dbReference>
<dbReference type="RefSeq" id="XP_070889248.1">
    <property type="nucleotide sequence ID" value="XM_071026615.1"/>
</dbReference>
<proteinExistence type="inferred from homology"/>
<comment type="similarity">
    <text evidence="2 9">Belongs to the Mediator complex subunit 8 family.</text>
</comment>
<dbReference type="Gene3D" id="6.10.250.2610">
    <property type="match status" value="1"/>
</dbReference>
<accession>A0ABR4M1K2</accession>
<evidence type="ECO:0000256" key="4">
    <source>
        <dbReference type="ARBA" id="ARBA00023015"/>
    </source>
</evidence>
<dbReference type="Proteomes" id="UP001610432">
    <property type="component" value="Unassembled WGS sequence"/>
</dbReference>
<evidence type="ECO:0000313" key="12">
    <source>
        <dbReference type="Proteomes" id="UP001610432"/>
    </source>
</evidence>
<gene>
    <name evidence="9" type="primary">MED8</name>
    <name evidence="11" type="ORF">BJX67DRAFT_279104</name>
</gene>
<comment type="caution">
    <text evidence="11">The sequence shown here is derived from an EMBL/GenBank/DDBJ whole genome shotgun (WGS) entry which is preliminary data.</text>
</comment>
<keyword evidence="12" id="KW-1185">Reference proteome</keyword>
<comment type="subcellular location">
    <subcellularLocation>
        <location evidence="1 9">Nucleus</location>
    </subcellularLocation>
</comment>
<evidence type="ECO:0000256" key="2">
    <source>
        <dbReference type="ARBA" id="ARBA00005716"/>
    </source>
</evidence>
<dbReference type="PANTHER" id="PTHR13074:SF9">
    <property type="entry name" value="MEDIATOR OF RNA POLYMERASE II TRANSCRIPTION SUBUNIT 8"/>
    <property type="match status" value="1"/>
</dbReference>
<dbReference type="Pfam" id="PF10232">
    <property type="entry name" value="Med8"/>
    <property type="match status" value="1"/>
</dbReference>
<dbReference type="Gene3D" id="1.20.58.1710">
    <property type="match status" value="1"/>
</dbReference>
<evidence type="ECO:0000256" key="10">
    <source>
        <dbReference type="SAM" id="MobiDB-lite"/>
    </source>
</evidence>
<evidence type="ECO:0000256" key="7">
    <source>
        <dbReference type="ARBA" id="ARBA00023242"/>
    </source>
</evidence>
<comment type="function">
    <text evidence="9">Component of the Mediator complex, a coactivator involved in the regulated transcription of nearly all RNA polymerase II-dependent genes. Mediator functions as a bridge to convey information from gene-specific regulatory proteins to the basal RNA polymerase II transcription machinery. Mediator is recruited to promoters by direct interactions with regulatory proteins and serves as a scaffold for the assembly of a functional preinitiation complex with RNA polymerase II and the general transcription factors.</text>
</comment>
<keyword evidence="6 9" id="KW-0804">Transcription</keyword>
<feature type="region of interest" description="Disordered" evidence="10">
    <location>
        <begin position="187"/>
        <end position="211"/>
    </location>
</feature>
<keyword evidence="7 9" id="KW-0539">Nucleus</keyword>